<dbReference type="CDD" id="cd00130">
    <property type="entry name" value="PAS"/>
    <property type="match status" value="1"/>
</dbReference>
<dbReference type="SMART" id="SM00091">
    <property type="entry name" value="PAS"/>
    <property type="match status" value="2"/>
</dbReference>
<dbReference type="SMART" id="SM00421">
    <property type="entry name" value="HTH_LUXR"/>
    <property type="match status" value="1"/>
</dbReference>
<dbReference type="PANTHER" id="PTHR44757:SF2">
    <property type="entry name" value="BIOFILM ARCHITECTURE MAINTENANCE PROTEIN MBAA"/>
    <property type="match status" value="1"/>
</dbReference>
<dbReference type="InterPro" id="IPR000014">
    <property type="entry name" value="PAS"/>
</dbReference>
<dbReference type="Proteomes" id="UP000184139">
    <property type="component" value="Unassembled WGS sequence"/>
</dbReference>
<evidence type="ECO:0000313" key="2">
    <source>
        <dbReference type="EMBL" id="SHH96660.1"/>
    </source>
</evidence>
<proteinExistence type="predicted"/>
<dbReference type="InterPro" id="IPR016032">
    <property type="entry name" value="Sig_transdc_resp-reg_C-effctor"/>
</dbReference>
<dbReference type="SUPFAM" id="SSF55785">
    <property type="entry name" value="PYP-like sensor domain (PAS domain)"/>
    <property type="match status" value="2"/>
</dbReference>
<dbReference type="InterPro" id="IPR000792">
    <property type="entry name" value="Tscrpt_reg_LuxR_C"/>
</dbReference>
<dbReference type="PANTHER" id="PTHR44757">
    <property type="entry name" value="DIGUANYLATE CYCLASE DGCP"/>
    <property type="match status" value="1"/>
</dbReference>
<reference evidence="2 3" key="1">
    <citation type="submission" date="2016-11" db="EMBL/GenBank/DDBJ databases">
        <authorList>
            <person name="Jaros S."/>
            <person name="Januszkiewicz K."/>
            <person name="Wedrychowicz H."/>
        </authorList>
    </citation>
    <scope>NUCLEOTIDE SEQUENCE [LARGE SCALE GENOMIC DNA]</scope>
    <source>
        <strain evidence="2 3">DSM 9705</strain>
    </source>
</reference>
<dbReference type="OrthoDB" id="5429992at2"/>
<dbReference type="InterPro" id="IPR052155">
    <property type="entry name" value="Biofilm_reg_signaling"/>
</dbReference>
<organism evidence="2 3">
    <name type="scientific">Desulfofustis glycolicus DSM 9705</name>
    <dbReference type="NCBI Taxonomy" id="1121409"/>
    <lineage>
        <taxon>Bacteria</taxon>
        <taxon>Pseudomonadati</taxon>
        <taxon>Thermodesulfobacteriota</taxon>
        <taxon>Desulfobulbia</taxon>
        <taxon>Desulfobulbales</taxon>
        <taxon>Desulfocapsaceae</taxon>
        <taxon>Desulfofustis</taxon>
    </lineage>
</organism>
<dbReference type="AlphaFoldDB" id="A0A1M5XA06"/>
<dbReference type="GO" id="GO:0003677">
    <property type="term" value="F:DNA binding"/>
    <property type="evidence" value="ECO:0007669"/>
    <property type="project" value="InterPro"/>
</dbReference>
<gene>
    <name evidence="2" type="ORF">SAMN02745124_02916</name>
</gene>
<dbReference type="Gene3D" id="1.10.10.10">
    <property type="entry name" value="Winged helix-like DNA-binding domain superfamily/Winged helix DNA-binding domain"/>
    <property type="match status" value="1"/>
</dbReference>
<protein>
    <submittedName>
        <fullName evidence="2">Transcriptional regulator, LuxR family</fullName>
    </submittedName>
</protein>
<dbReference type="InterPro" id="IPR035965">
    <property type="entry name" value="PAS-like_dom_sf"/>
</dbReference>
<dbReference type="NCBIfam" id="TIGR00229">
    <property type="entry name" value="sensory_box"/>
    <property type="match status" value="1"/>
</dbReference>
<sequence length="410" mass="47002">MKQEEQCCQQRVGKSYYEVIFLNTNNLILIVGDDGVIVEANPKAYKVFQEQKLVGRFFGELLDLDSNILQIIKERYPFDQQHEIDVRIGNESLIFKMNVSPLLGDSNLTAGVIAILNDLTPEVDNRVLIESEMMCHVQEKAHLDKMLEMIFLSVGEGILLVDEDREIVRANSQASEIFGILEQKLCGEELEYLTDGEGMQILNGLFNSLVEGEKQQAEITGHYSNGHQFPIAVTVTRVDFRKRKFWPIIVRDITEQKEYEIKLQYEMKRSEEMNVTLSNVLKSIEKDRREREQQVKNKVKQSLLPSLQKMTKTNDLEIRSTYRELIAQQLIELTSGFESRLDAGLLKLTGTEIAICRVIQAGRSGKEICELMNLAFETLQTHRKNIRKKLGLRGRKVNLQAYLAGKNCDV</sequence>
<dbReference type="PROSITE" id="PS50112">
    <property type="entry name" value="PAS"/>
    <property type="match status" value="1"/>
</dbReference>
<dbReference type="EMBL" id="FQXS01000018">
    <property type="protein sequence ID" value="SHH96660.1"/>
    <property type="molecule type" value="Genomic_DNA"/>
</dbReference>
<dbReference type="GO" id="GO:0006355">
    <property type="term" value="P:regulation of DNA-templated transcription"/>
    <property type="evidence" value="ECO:0007669"/>
    <property type="project" value="InterPro"/>
</dbReference>
<evidence type="ECO:0000259" key="1">
    <source>
        <dbReference type="PROSITE" id="PS50112"/>
    </source>
</evidence>
<dbReference type="STRING" id="1121409.SAMN02745124_02916"/>
<dbReference type="RefSeq" id="WP_161949866.1">
    <property type="nucleotide sequence ID" value="NZ_FQXS01000018.1"/>
</dbReference>
<name>A0A1M5XA06_9BACT</name>
<accession>A0A1M5XA06</accession>
<dbReference type="Gene3D" id="3.30.450.20">
    <property type="entry name" value="PAS domain"/>
    <property type="match status" value="2"/>
</dbReference>
<dbReference type="SUPFAM" id="SSF46894">
    <property type="entry name" value="C-terminal effector domain of the bipartite response regulators"/>
    <property type="match status" value="1"/>
</dbReference>
<dbReference type="Pfam" id="PF13426">
    <property type="entry name" value="PAS_9"/>
    <property type="match status" value="2"/>
</dbReference>
<feature type="domain" description="PAS" evidence="1">
    <location>
        <begin position="139"/>
        <end position="213"/>
    </location>
</feature>
<dbReference type="Pfam" id="PF00196">
    <property type="entry name" value="GerE"/>
    <property type="match status" value="1"/>
</dbReference>
<evidence type="ECO:0000313" key="3">
    <source>
        <dbReference type="Proteomes" id="UP000184139"/>
    </source>
</evidence>
<dbReference type="PRINTS" id="PR00038">
    <property type="entry name" value="HTHLUXR"/>
</dbReference>
<dbReference type="InterPro" id="IPR036388">
    <property type="entry name" value="WH-like_DNA-bd_sf"/>
</dbReference>
<keyword evidence="3" id="KW-1185">Reference proteome</keyword>